<protein>
    <submittedName>
        <fullName evidence="1">Putative orfan</fullName>
    </submittedName>
</protein>
<organism evidence="1">
    <name type="scientific">Tupanvirus soda lake</name>
    <dbReference type="NCBI Taxonomy" id="2126985"/>
    <lineage>
        <taxon>Viruses</taxon>
        <taxon>Varidnaviria</taxon>
        <taxon>Bamfordvirae</taxon>
        <taxon>Nucleocytoviricota</taxon>
        <taxon>Megaviricetes</taxon>
        <taxon>Imitervirales</taxon>
        <taxon>Mimiviridae</taxon>
        <taxon>Megamimivirinae</taxon>
        <taxon>Tupanvirus</taxon>
        <taxon>Tupanvirus salinum</taxon>
    </lineage>
</organism>
<sequence>MNQILERICQNKIIYQQNEQSRIKKKNDKEKKTMDMLNSLYSAEAIPKSIVMKEADGIADRFKTIFLERAPWMDLPKENFNTISYENIMEKSHDGKRWWIRTMDKLYEKSNVDDLYNYWIGIYEKIKSITLIHDQGKEYNKLTSNLNPGQLLQCDFYRAVQTFYDYGFEIVQIKENLGRFCARQSAISASGTLKFIIRKNNWIVKVSFSDDCDCVSGILRPIYIIDMDTRKKYHGEDFYAWNSCEEDTKCMIRMFEIGYDGMIYERFGHFIALTKYLYERDIIISSGEVDKTNCRYFKDWNNVYHTISIPILNPKILYLHIDPRQNKLVLSFGKYMFPNNYTEGTHSNHGERYYVIDFKNENDLPKVIEIIRCFLKECNPNYKRTYVKDKIIYTLDPLIEYVNEIKTNCRLEIRDNELETDLYKGLVINYLIKINDNQHVQDNLYKPCSVHINIRYNKKENPDLCSMNIKMYDISSCFRENNHTEQPLVQISKQGTLDELIANVKSFLDNMRD</sequence>
<dbReference type="GeneID" id="80518267"/>
<evidence type="ECO:0000313" key="1">
    <source>
        <dbReference type="EMBL" id="QKU34851.1"/>
    </source>
</evidence>
<reference evidence="1" key="2">
    <citation type="journal article" date="2018" name="Nat. Commun.">
        <title>Tailed giant Tupanvirus possesses the most complete translational apparatus of the known virosphere.</title>
        <authorList>
            <person name="Abrahao J."/>
            <person name="Silva L."/>
            <person name="Silva L.S."/>
            <person name="Khalil J.Y.B."/>
            <person name="Rodrigues R."/>
            <person name="Arantes T."/>
            <person name="Assis F."/>
            <person name="Boratto P."/>
            <person name="Andrade M."/>
            <person name="Kroon E.G."/>
            <person name="Ribeiro B."/>
            <person name="Bergier I."/>
            <person name="Seligmann H."/>
            <person name="Ghigo E."/>
            <person name="Colson P."/>
            <person name="Levasseur A."/>
            <person name="Kroemer G."/>
            <person name="Raoult D."/>
            <person name="La Scola B."/>
        </authorList>
    </citation>
    <scope>NUCLEOTIDE SEQUENCE [LARGE SCALE GENOMIC DNA]</scope>
    <source>
        <strain evidence="1">Soda lake</strain>
    </source>
</reference>
<dbReference type="RefSeq" id="YP_010781503.1">
    <property type="nucleotide sequence ID" value="NC_075039.1"/>
</dbReference>
<name>A0A6N1P160_9VIRU</name>
<proteinExistence type="predicted"/>
<dbReference type="KEGG" id="vg:80518267"/>
<accession>A0A6N1P160</accession>
<dbReference type="EMBL" id="KY523104">
    <property type="protein sequence ID" value="QKU34851.1"/>
    <property type="molecule type" value="Genomic_DNA"/>
</dbReference>
<reference evidence="1" key="1">
    <citation type="submission" date="2017-01" db="EMBL/GenBank/DDBJ databases">
        <authorList>
            <person name="Assis F.L."/>
            <person name="Abrahao J.S."/>
            <person name="Silva L."/>
            <person name="Khalil J.B."/>
            <person name="Rodrigues R."/>
            <person name="Silva L.S."/>
            <person name="Arantes T."/>
            <person name="Boratto P."/>
            <person name="Andrade M."/>
            <person name="Kroon E.G."/>
            <person name="Ribeiro B."/>
            <person name="Bergier I."/>
            <person name="Seligmann H."/>
            <person name="Ghigo E."/>
            <person name="Colson P."/>
            <person name="Levasseur A."/>
            <person name="Raoult D."/>
            <person name="Scola B.L."/>
        </authorList>
    </citation>
    <scope>NUCLEOTIDE SEQUENCE</scope>
    <source>
        <strain evidence="1">Soda lake</strain>
    </source>
</reference>